<feature type="binding site" evidence="7">
    <location>
        <position position="64"/>
    </location>
    <ligand>
        <name>Zn(2+)</name>
        <dbReference type="ChEBI" id="CHEBI:29105"/>
        <label>1</label>
    </ligand>
</feature>
<feature type="binding site" evidence="7">
    <location>
        <position position="62"/>
    </location>
    <ligand>
        <name>Zn(2+)</name>
        <dbReference type="ChEBI" id="CHEBI:29105"/>
        <label>1</label>
    </ligand>
</feature>
<dbReference type="UniPathway" id="UPA00619">
    <property type="reaction ID" value="UER00676"/>
</dbReference>
<dbReference type="Proteomes" id="UP000002745">
    <property type="component" value="Chromosome"/>
</dbReference>
<dbReference type="InterPro" id="IPR050110">
    <property type="entry name" value="Glyoxalase_II_hydrolase"/>
</dbReference>
<dbReference type="HOGENOM" id="CLU_030571_4_1_5"/>
<evidence type="ECO:0000313" key="9">
    <source>
        <dbReference type="EMBL" id="ACT60036.1"/>
    </source>
</evidence>
<dbReference type="PANTHER" id="PTHR43705:SF1">
    <property type="entry name" value="HYDROXYACYLGLUTATHIONE HYDROLASE GLOB"/>
    <property type="match status" value="1"/>
</dbReference>
<keyword evidence="6 7" id="KW-0862">Zinc</keyword>
<evidence type="ECO:0000256" key="6">
    <source>
        <dbReference type="ARBA" id="ARBA00022833"/>
    </source>
</evidence>
<feature type="domain" description="Metallo-beta-lactamase" evidence="8">
    <location>
        <begin position="19"/>
        <end position="178"/>
    </location>
</feature>
<comment type="similarity">
    <text evidence="3 7">Belongs to the metallo-beta-lactamase superfamily. Glyoxalase II family.</text>
</comment>
<dbReference type="EC" id="3.1.2.6" evidence="7"/>
<dbReference type="HAMAP" id="MF_01374">
    <property type="entry name" value="Glyoxalase_2"/>
    <property type="match status" value="1"/>
</dbReference>
<keyword evidence="5 7" id="KW-0378">Hydrolase</keyword>
<dbReference type="RefSeq" id="WP_015828186.1">
    <property type="nucleotide sequence ID" value="NC_012982.1"/>
</dbReference>
<dbReference type="GO" id="GO:0008270">
    <property type="term" value="F:zinc ion binding"/>
    <property type="evidence" value="ECO:0007669"/>
    <property type="project" value="InterPro"/>
</dbReference>
<keyword evidence="4 7" id="KW-0479">Metal-binding</keyword>
<dbReference type="GO" id="GO:0008800">
    <property type="term" value="F:beta-lactamase activity"/>
    <property type="evidence" value="ECO:0007669"/>
    <property type="project" value="InterPro"/>
</dbReference>
<evidence type="ECO:0000256" key="5">
    <source>
        <dbReference type="ARBA" id="ARBA00022801"/>
    </source>
</evidence>
<dbReference type="GO" id="GO:0004416">
    <property type="term" value="F:hydroxyacylglutathione hydrolase activity"/>
    <property type="evidence" value="ECO:0007669"/>
    <property type="project" value="UniProtKB-UniRule"/>
</dbReference>
<dbReference type="eggNOG" id="COG0491">
    <property type="taxonomic scope" value="Bacteria"/>
</dbReference>
<dbReference type="PIRSF" id="PIRSF005457">
    <property type="entry name" value="Glx"/>
    <property type="match status" value="1"/>
</dbReference>
<dbReference type="GO" id="GO:0017001">
    <property type="term" value="P:antibiotic catabolic process"/>
    <property type="evidence" value="ECO:0007669"/>
    <property type="project" value="InterPro"/>
</dbReference>
<dbReference type="InterPro" id="IPR001018">
    <property type="entry name" value="Beta-lactamase_class-B_CS"/>
</dbReference>
<comment type="subunit">
    <text evidence="7">Monomer.</text>
</comment>
<feature type="binding site" evidence="7">
    <location>
        <position position="140"/>
    </location>
    <ligand>
        <name>Zn(2+)</name>
        <dbReference type="ChEBI" id="CHEBI:29105"/>
        <label>1</label>
    </ligand>
</feature>
<comment type="pathway">
    <text evidence="2 7">Secondary metabolite metabolism; methylglyoxal degradation; (R)-lactate from methylglyoxal: step 2/2.</text>
</comment>
<evidence type="ECO:0000256" key="3">
    <source>
        <dbReference type="ARBA" id="ARBA00006759"/>
    </source>
</evidence>
<gene>
    <name evidence="7" type="primary">gloB</name>
    <name evidence="9" type="ordered locus">Hbal_2356</name>
</gene>
<dbReference type="InterPro" id="IPR035680">
    <property type="entry name" value="Clx_II_MBL"/>
</dbReference>
<feature type="binding site" evidence="7">
    <location>
        <position position="67"/>
    </location>
    <ligand>
        <name>Zn(2+)</name>
        <dbReference type="ChEBI" id="CHEBI:29105"/>
        <label>2</label>
    </ligand>
</feature>
<dbReference type="EMBL" id="CP001678">
    <property type="protein sequence ID" value="ACT60036.1"/>
    <property type="molecule type" value="Genomic_DNA"/>
</dbReference>
<protein>
    <recommendedName>
        <fullName evidence="7">Hydroxyacylglutathione hydrolase</fullName>
        <ecNumber evidence="7">3.1.2.6</ecNumber>
    </recommendedName>
    <alternativeName>
        <fullName evidence="7">Glyoxalase II</fullName>
        <shortName evidence="7">Glx II</shortName>
    </alternativeName>
</protein>
<dbReference type="GO" id="GO:0019243">
    <property type="term" value="P:methylglyoxal catabolic process to D-lactate via S-lactoyl-glutathione"/>
    <property type="evidence" value="ECO:0007669"/>
    <property type="project" value="UniProtKB-UniRule"/>
</dbReference>
<dbReference type="KEGG" id="hba:Hbal_2356"/>
<dbReference type="PANTHER" id="PTHR43705">
    <property type="entry name" value="HYDROXYACYLGLUTATHIONE HYDROLASE"/>
    <property type="match status" value="1"/>
</dbReference>
<evidence type="ECO:0000259" key="8">
    <source>
        <dbReference type="SMART" id="SM00849"/>
    </source>
</evidence>
<evidence type="ECO:0000256" key="2">
    <source>
        <dbReference type="ARBA" id="ARBA00004963"/>
    </source>
</evidence>
<dbReference type="Pfam" id="PF00753">
    <property type="entry name" value="Lactamase_B"/>
    <property type="match status" value="1"/>
</dbReference>
<dbReference type="CDD" id="cd07723">
    <property type="entry name" value="hydroxyacylglutathione_hydrolase_MBL-fold"/>
    <property type="match status" value="1"/>
</dbReference>
<name>C6XN92_HIRBI</name>
<dbReference type="AlphaFoldDB" id="C6XN92"/>
<feature type="binding site" evidence="7">
    <location>
        <position position="178"/>
    </location>
    <ligand>
        <name>Zn(2+)</name>
        <dbReference type="ChEBI" id="CHEBI:29105"/>
        <label>2</label>
    </ligand>
</feature>
<evidence type="ECO:0000256" key="4">
    <source>
        <dbReference type="ARBA" id="ARBA00022723"/>
    </source>
</evidence>
<dbReference type="OrthoDB" id="9802248at2"/>
<feature type="binding site" evidence="7">
    <location>
        <position position="140"/>
    </location>
    <ligand>
        <name>Zn(2+)</name>
        <dbReference type="ChEBI" id="CHEBI:29105"/>
        <label>2</label>
    </ligand>
</feature>
<comment type="function">
    <text evidence="7">Thiolesterase that catalyzes the hydrolysis of S-D-lactoyl-glutathione to form glutathione and D-lactic acid.</text>
</comment>
<dbReference type="PROSITE" id="PS00743">
    <property type="entry name" value="BETA_LACTAMASE_B_1"/>
    <property type="match status" value="1"/>
</dbReference>
<evidence type="ECO:0000256" key="1">
    <source>
        <dbReference type="ARBA" id="ARBA00001623"/>
    </source>
</evidence>
<dbReference type="NCBIfam" id="TIGR03413">
    <property type="entry name" value="GSH_gloB"/>
    <property type="match status" value="1"/>
</dbReference>
<dbReference type="InterPro" id="IPR036866">
    <property type="entry name" value="RibonucZ/Hydroxyglut_hydro"/>
</dbReference>
<dbReference type="SMART" id="SM00849">
    <property type="entry name" value="Lactamase_B"/>
    <property type="match status" value="1"/>
</dbReference>
<dbReference type="InterPro" id="IPR001279">
    <property type="entry name" value="Metallo-B-lactamas"/>
</dbReference>
<proteinExistence type="inferred from homology"/>
<dbReference type="Gene3D" id="3.60.15.10">
    <property type="entry name" value="Ribonuclease Z/Hydroxyacylglutathione hydrolase-like"/>
    <property type="match status" value="1"/>
</dbReference>
<dbReference type="SUPFAM" id="SSF56281">
    <property type="entry name" value="Metallo-hydrolase/oxidoreductase"/>
    <property type="match status" value="1"/>
</dbReference>
<comment type="catalytic activity">
    <reaction evidence="1 7">
        <text>an S-(2-hydroxyacyl)glutathione + H2O = a 2-hydroxy carboxylate + glutathione + H(+)</text>
        <dbReference type="Rhea" id="RHEA:21864"/>
        <dbReference type="ChEBI" id="CHEBI:15377"/>
        <dbReference type="ChEBI" id="CHEBI:15378"/>
        <dbReference type="ChEBI" id="CHEBI:57925"/>
        <dbReference type="ChEBI" id="CHEBI:58896"/>
        <dbReference type="ChEBI" id="CHEBI:71261"/>
        <dbReference type="EC" id="3.1.2.6"/>
    </reaction>
</comment>
<accession>C6XN92</accession>
<dbReference type="Pfam" id="PF16123">
    <property type="entry name" value="HAGH_C"/>
    <property type="match status" value="1"/>
</dbReference>
<evidence type="ECO:0000256" key="7">
    <source>
        <dbReference type="HAMAP-Rule" id="MF_01374"/>
    </source>
</evidence>
<comment type="cofactor">
    <cofactor evidence="7">
        <name>Zn(2+)</name>
        <dbReference type="ChEBI" id="CHEBI:29105"/>
    </cofactor>
    <text evidence="7">Binds 2 Zn(2+) ions per subunit.</text>
</comment>
<reference evidence="10" key="1">
    <citation type="journal article" date="2011" name="J. Bacteriol.">
        <title>Genome sequences of eight morphologically diverse alphaproteobacteria.</title>
        <authorList>
            <consortium name="US DOE Joint Genome Institute"/>
            <person name="Brown P.J."/>
            <person name="Kysela D.T."/>
            <person name="Buechlein A."/>
            <person name="Hemmerich C."/>
            <person name="Brun Y.V."/>
        </authorList>
    </citation>
    <scope>NUCLEOTIDE SEQUENCE [LARGE SCALE GENOMIC DNA]</scope>
    <source>
        <strain evidence="10">ATCC 49814 / DSM 5838 / IFAM 1418</strain>
    </source>
</reference>
<sequence length="262" mass="29000">MPNPPPSAPIVCMFACLSDNYGYLIHHPASNSTISIDSPDAETILNIAASKGWNITHILNTHWHADHAGGNAKIQEATGCRIFGPQEVNSRLQAPLDDVLTGGETLNFGDLSIEVLSTPGHTLEHISYYIPILDAAFVGDTMFALGCGRMFEGNPEMFWNSLKKIRALPDTTKIYCAHEYTLANLKFTESIDAENEDLKAYAKTLRELRADQQPTIPALLGKEKQTNPFLRADSTQMINLLNMQGKSPIDVFAHIRKMKDNF</sequence>
<evidence type="ECO:0000313" key="10">
    <source>
        <dbReference type="Proteomes" id="UP000002745"/>
    </source>
</evidence>
<keyword evidence="10" id="KW-1185">Reference proteome</keyword>
<dbReference type="STRING" id="582402.Hbal_2356"/>
<feature type="binding site" evidence="7">
    <location>
        <position position="121"/>
    </location>
    <ligand>
        <name>Zn(2+)</name>
        <dbReference type="ChEBI" id="CHEBI:29105"/>
        <label>1</label>
    </ligand>
</feature>
<feature type="binding site" evidence="7">
    <location>
        <position position="66"/>
    </location>
    <ligand>
        <name>Zn(2+)</name>
        <dbReference type="ChEBI" id="CHEBI:29105"/>
        <label>2</label>
    </ligand>
</feature>
<organism evidence="9 10">
    <name type="scientific">Hirschia baltica (strain ATCC 49814 / DSM 5838 / IFAM 1418)</name>
    <dbReference type="NCBI Taxonomy" id="582402"/>
    <lineage>
        <taxon>Bacteria</taxon>
        <taxon>Pseudomonadati</taxon>
        <taxon>Pseudomonadota</taxon>
        <taxon>Alphaproteobacteria</taxon>
        <taxon>Hyphomonadales</taxon>
        <taxon>Hyphomonadaceae</taxon>
        <taxon>Hirschia</taxon>
    </lineage>
</organism>
<dbReference type="InterPro" id="IPR032282">
    <property type="entry name" value="HAGH_C"/>
</dbReference>
<dbReference type="InterPro" id="IPR017782">
    <property type="entry name" value="Hydroxyacylglutathione_Hdrlase"/>
</dbReference>